<protein>
    <recommendedName>
        <fullName evidence="2">Solitary outer membrane autotransporter-like beta-barrel domain-containing protein</fullName>
    </recommendedName>
</protein>
<sequence length="332" mass="37905">MKRKLKLKKYTLQRVSLCILLVSTFNTYAMSLQDAFREDFEHTFAGSVILFDQDAITLGIHELNLSQSIGQFKQVSNSETVENRKGLSIISLPYTIKTWQEEGYSRTLHGRFSWMSDKQKIDLTDVPEQDEERQQIFEAYLGIDHSYPISERISLTVGLAGHLMYLKNDFAYRSGKLDGLKPIIDGQLVNTTAWSAMIEPSIELKYAQQQKWGSWYLWSAAHYVYGTSWGEANNGDLGNPETAYWVNGAKSFYELGKVLDHQSQWYMSFQRIDISDGISQAINANYYYKATTGWLISEPIQFDWVKNVGVGVNLNYGSALKGISLVLFINQD</sequence>
<evidence type="ECO:0000259" key="2">
    <source>
        <dbReference type="Pfam" id="PF11557"/>
    </source>
</evidence>
<keyword evidence="1" id="KW-0732">Signal</keyword>
<dbReference type="Proteomes" id="UP000240481">
    <property type="component" value="Unassembled WGS sequence"/>
</dbReference>
<dbReference type="InterPro" id="IPR021621">
    <property type="entry name" value="Omp_AT"/>
</dbReference>
<proteinExistence type="predicted"/>
<evidence type="ECO:0000313" key="3">
    <source>
        <dbReference type="EMBL" id="PSW23052.1"/>
    </source>
</evidence>
<dbReference type="OrthoDB" id="6080400at2"/>
<organism evidence="3 4">
    <name type="scientific">Photobacterium swingsii</name>
    <dbReference type="NCBI Taxonomy" id="680026"/>
    <lineage>
        <taxon>Bacteria</taxon>
        <taxon>Pseudomonadati</taxon>
        <taxon>Pseudomonadota</taxon>
        <taxon>Gammaproteobacteria</taxon>
        <taxon>Vibrionales</taxon>
        <taxon>Vibrionaceae</taxon>
        <taxon>Photobacterium</taxon>
    </lineage>
</organism>
<dbReference type="AlphaFoldDB" id="A0A2T3P3E8"/>
<reference evidence="3 4" key="1">
    <citation type="submission" date="2018-01" db="EMBL/GenBank/DDBJ databases">
        <title>Whole genome sequencing of Histamine producing bacteria.</title>
        <authorList>
            <person name="Butler K."/>
        </authorList>
    </citation>
    <scope>NUCLEOTIDE SEQUENCE [LARGE SCALE GENOMIC DNA]</scope>
    <source>
        <strain evidence="3 4">DSM 24669</strain>
    </source>
</reference>
<dbReference type="RefSeq" id="WP_048900165.1">
    <property type="nucleotide sequence ID" value="NZ_AP024853.1"/>
</dbReference>
<feature type="domain" description="Solitary outer membrane autotransporter-like beta-barrel" evidence="2">
    <location>
        <begin position="14"/>
        <end position="331"/>
    </location>
</feature>
<feature type="signal peptide" evidence="1">
    <location>
        <begin position="1"/>
        <end position="29"/>
    </location>
</feature>
<accession>A0A2T3P3E8</accession>
<evidence type="ECO:0000313" key="4">
    <source>
        <dbReference type="Proteomes" id="UP000240481"/>
    </source>
</evidence>
<feature type="chain" id="PRO_5015513882" description="Solitary outer membrane autotransporter-like beta-barrel domain-containing protein" evidence="1">
    <location>
        <begin position="30"/>
        <end position="332"/>
    </location>
</feature>
<dbReference type="EMBL" id="PYLZ01000010">
    <property type="protein sequence ID" value="PSW23052.1"/>
    <property type="molecule type" value="Genomic_DNA"/>
</dbReference>
<dbReference type="STRING" id="680026.AB733_18840"/>
<name>A0A2T3P3E8_9GAMM</name>
<dbReference type="Pfam" id="PF11557">
    <property type="entry name" value="Omp_AT"/>
    <property type="match status" value="1"/>
</dbReference>
<evidence type="ECO:0000256" key="1">
    <source>
        <dbReference type="SAM" id="SignalP"/>
    </source>
</evidence>
<comment type="caution">
    <text evidence="3">The sequence shown here is derived from an EMBL/GenBank/DDBJ whole genome shotgun (WGS) entry which is preliminary data.</text>
</comment>
<keyword evidence="4" id="KW-1185">Reference proteome</keyword>
<gene>
    <name evidence="3" type="ORF">C9I94_17915</name>
</gene>